<evidence type="ECO:0000256" key="3">
    <source>
        <dbReference type="SAM" id="SignalP"/>
    </source>
</evidence>
<dbReference type="Pfam" id="PF08239">
    <property type="entry name" value="SH3_3"/>
    <property type="match status" value="1"/>
</dbReference>
<organism evidence="5 6">
    <name type="scientific">Clostridium perfringens E str. JGS1987</name>
    <dbReference type="NCBI Taxonomy" id="451755"/>
    <lineage>
        <taxon>Bacteria</taxon>
        <taxon>Bacillati</taxon>
        <taxon>Bacillota</taxon>
        <taxon>Clostridia</taxon>
        <taxon>Eubacteriales</taxon>
        <taxon>Clostridiaceae</taxon>
        <taxon>Clostridium</taxon>
    </lineage>
</organism>
<dbReference type="InterPro" id="IPR003646">
    <property type="entry name" value="SH3-like_bac-type"/>
</dbReference>
<feature type="coiled-coil region" evidence="1">
    <location>
        <begin position="816"/>
        <end position="846"/>
    </location>
</feature>
<accession>B1BNL1</accession>
<dbReference type="EMBL" id="ABDW01000001">
    <property type="protein sequence ID" value="EDT16602.1"/>
    <property type="molecule type" value="Genomic_DNA"/>
</dbReference>
<dbReference type="Gene3D" id="2.30.30.40">
    <property type="entry name" value="SH3 Domains"/>
    <property type="match status" value="1"/>
</dbReference>
<evidence type="ECO:0000313" key="6">
    <source>
        <dbReference type="Proteomes" id="UP000005337"/>
    </source>
</evidence>
<feature type="signal peptide" evidence="3">
    <location>
        <begin position="1"/>
        <end position="28"/>
    </location>
</feature>
<dbReference type="PANTHER" id="PTHR34408">
    <property type="entry name" value="FAMILY PROTEIN, PUTATIVE-RELATED"/>
    <property type="match status" value="1"/>
</dbReference>
<dbReference type="Gene3D" id="1.20.1270.90">
    <property type="entry name" value="AF1782-like"/>
    <property type="match status" value="1"/>
</dbReference>
<feature type="compositionally biased region" description="Basic and acidic residues" evidence="2">
    <location>
        <begin position="231"/>
        <end position="257"/>
    </location>
</feature>
<name>B1BNL1_CLOPF</name>
<proteinExistence type="predicted"/>
<feature type="region of interest" description="Disordered" evidence="2">
    <location>
        <begin position="284"/>
        <end position="304"/>
    </location>
</feature>
<reference evidence="5 6" key="1">
    <citation type="submission" date="2007-07" db="EMBL/GenBank/DDBJ databases">
        <title>Annotation of Clostridium perfringens E str. JGS1987.</title>
        <authorList>
            <person name="Paulsen I."/>
            <person name="Sebastian Y."/>
        </authorList>
    </citation>
    <scope>NUCLEOTIDE SEQUENCE [LARGE SCALE GENOMIC DNA]</scope>
    <source>
        <strain evidence="6">E str. JGS1987</strain>
    </source>
</reference>
<evidence type="ECO:0000313" key="5">
    <source>
        <dbReference type="EMBL" id="EDT16602.1"/>
    </source>
</evidence>
<feature type="region of interest" description="Disordered" evidence="2">
    <location>
        <begin position="628"/>
        <end position="665"/>
    </location>
</feature>
<dbReference type="AlphaFoldDB" id="B1BNL1"/>
<protein>
    <submittedName>
        <fullName evidence="5">Probable enterotoxin</fullName>
    </submittedName>
</protein>
<feature type="domain" description="SH3b" evidence="4">
    <location>
        <begin position="117"/>
        <end position="179"/>
    </location>
</feature>
<comment type="caution">
    <text evidence="5">The sequence shown here is derived from an EMBL/GenBank/DDBJ whole genome shotgun (WGS) entry which is preliminary data.</text>
</comment>
<evidence type="ECO:0000259" key="4">
    <source>
        <dbReference type="PROSITE" id="PS51781"/>
    </source>
</evidence>
<feature type="chain" id="PRO_5002762406" evidence="3">
    <location>
        <begin position="29"/>
        <end position="914"/>
    </location>
</feature>
<dbReference type="RefSeq" id="WP_003461013.1">
    <property type="nucleotide sequence ID" value="NZ_ABDW01000001.1"/>
</dbReference>
<keyword evidence="3" id="KW-0732">Signal</keyword>
<feature type="region of interest" description="Disordered" evidence="2">
    <location>
        <begin position="486"/>
        <end position="540"/>
    </location>
</feature>
<evidence type="ECO:0000256" key="1">
    <source>
        <dbReference type="SAM" id="Coils"/>
    </source>
</evidence>
<dbReference type="SMART" id="SM00287">
    <property type="entry name" value="SH3b"/>
    <property type="match status" value="1"/>
</dbReference>
<keyword evidence="1" id="KW-0175">Coiled coil</keyword>
<dbReference type="Proteomes" id="UP000005337">
    <property type="component" value="Unassembled WGS sequence"/>
</dbReference>
<evidence type="ECO:0000256" key="2">
    <source>
        <dbReference type="SAM" id="MobiDB-lite"/>
    </source>
</evidence>
<feature type="region of interest" description="Disordered" evidence="2">
    <location>
        <begin position="208"/>
        <end position="266"/>
    </location>
</feature>
<gene>
    <name evidence="5" type="ORF">AC3_0568</name>
</gene>
<sequence length="914" mass="104547">MKRKKLSIFILSAAIVTSSVSYGMTAKADEVKETKVYNYNVNLSEQKAVANNKISVKKVNGEILGYANPFTMLQILNMNGKTVEVITQSGLRGYVDANEFTLVESAVNDKLIEKNIEGHVTKVSTVLNLRKEPRIGAEIINRLLNNTKVNILGKQGSWYKIELNGQKGYVYGMFLNEGTMKENSSKTISNKKSSVKKEAKKEVVSGAKAKVAQKQREEAKANMTSQAKPAINKDAKSNNKVEVKSEVKKEAKNEVKTEMNSSTKVETNQVVTSEMVQAVNTEVKSEKNQETNLQVRPEIKSEEKTEMISKENLNVIPEAKKEEISEAIKPEVNTEVEYKPEMNKEVKAEEAKTEPEVKLEEKQEVKPVEASEEKVEPVKVEEKVEAKKEEVQDPKAKEMDELLKSEEYKFLRMSISYGERLVDRNDVYTKDSLKVLRTELAKAKKVFQDKDNLTMQLVEDTRYDLDKSIVDLVKLSDVKKPVKAKAKVEVKKESNTEKKEEAKTEPEVKLEEKQEAKPVEASEEKVEAKKEEVQDPKAKEMDELLKSEEYKFLRMSISYGERLVDRNDIYTKDSLKVLRTELAKAKKVFQDKDNLTMQLVEDTRYDLDKAIVDLVKLSDVKKPVKAKAKVEVKKESNTEKKEEVKTAPEVKVEEKQEAKPVKVSEEKVEPVKVEEKVEAKKEEVQDPKAKEMDELLKSEEYKFLRMSISYGGRLVDRNDIYTKDSLKVLKTELEKAKKVFQDKDNLTMKLVQDTRDDLERAIVDLVKLSDVKKPVKAKAKVEEKQEAKPVKVSEEKVEAKKEVQDSKAEVMVPEVKENKEIKKEIAKEKKSREEELEEILKSEEYRFLLKDIAYGERLIDKVTVYTKDSLKRLNIAIEKAQRVVSKPEKLTVKLVEDTRDDVDRAIVDLVKRNN</sequence>
<feature type="region of interest" description="Disordered" evidence="2">
    <location>
        <begin position="340"/>
        <end position="378"/>
    </location>
</feature>
<dbReference type="InterPro" id="IPR052354">
    <property type="entry name" value="Cell_Wall_Dynamics_Protein"/>
</dbReference>
<dbReference type="PROSITE" id="PS51781">
    <property type="entry name" value="SH3B"/>
    <property type="match status" value="1"/>
</dbReference>